<accession>A0ABY5SPY5</accession>
<dbReference type="EMBL" id="CP093443">
    <property type="protein sequence ID" value="UVI36615.1"/>
    <property type="molecule type" value="Genomic_DNA"/>
</dbReference>
<evidence type="ECO:0000256" key="1">
    <source>
        <dbReference type="SAM" id="MobiDB-lite"/>
    </source>
</evidence>
<evidence type="ECO:0000313" key="3">
    <source>
        <dbReference type="Proteomes" id="UP001064879"/>
    </source>
</evidence>
<feature type="region of interest" description="Disordered" evidence="1">
    <location>
        <begin position="1"/>
        <end position="96"/>
    </location>
</feature>
<evidence type="ECO:0000313" key="2">
    <source>
        <dbReference type="EMBL" id="UVI36615.1"/>
    </source>
</evidence>
<dbReference type="RefSeq" id="WP_265419182.1">
    <property type="nucleotide sequence ID" value="NZ_CP093443.1"/>
</dbReference>
<sequence length="96" mass="10199">MSDEKNPPENAEEQNVDDEQEIESSAVGVSAETDAEGGSQTPEERLERIAAEHEVSIERDPVAVQAEAEGSAADKDRDISGGDTTDEDDDGSEPPD</sequence>
<dbReference type="Proteomes" id="UP001064879">
    <property type="component" value="Chromosome"/>
</dbReference>
<protein>
    <recommendedName>
        <fullName evidence="4">Multidrug transporter</fullName>
    </recommendedName>
</protein>
<feature type="compositionally biased region" description="Basic and acidic residues" evidence="1">
    <location>
        <begin position="42"/>
        <end position="61"/>
    </location>
</feature>
<evidence type="ECO:0008006" key="4">
    <source>
        <dbReference type="Google" id="ProtNLM"/>
    </source>
</evidence>
<keyword evidence="3" id="KW-1185">Reference proteome</keyword>
<gene>
    <name evidence="2" type="ORF">L1F31_02805</name>
</gene>
<organism evidence="2 3">
    <name type="scientific">Brevibacterium spongiae</name>
    <dbReference type="NCBI Taxonomy" id="2909672"/>
    <lineage>
        <taxon>Bacteria</taxon>
        <taxon>Bacillati</taxon>
        <taxon>Actinomycetota</taxon>
        <taxon>Actinomycetes</taxon>
        <taxon>Micrococcales</taxon>
        <taxon>Brevibacteriaceae</taxon>
        <taxon>Brevibacterium</taxon>
    </lineage>
</organism>
<proteinExistence type="predicted"/>
<name>A0ABY5SPY5_9MICO</name>
<feature type="compositionally biased region" description="Acidic residues" evidence="1">
    <location>
        <begin position="84"/>
        <end position="96"/>
    </location>
</feature>
<feature type="compositionally biased region" description="Acidic residues" evidence="1">
    <location>
        <begin position="10"/>
        <end position="22"/>
    </location>
</feature>
<reference evidence="2" key="1">
    <citation type="submission" date="2022-03" db="EMBL/GenBank/DDBJ databases">
        <title>Brevibacterium spongiae sp. nov., isolated from marine sponge.</title>
        <authorList>
            <person name="Li Z."/>
            <person name="Zhang M."/>
        </authorList>
    </citation>
    <scope>NUCLEOTIDE SEQUENCE</scope>
    <source>
        <strain evidence="2">WHS-Z9</strain>
    </source>
</reference>